<name>A0A1N6NAG4_9RHOB</name>
<dbReference type="Gene3D" id="1.10.1040.10">
    <property type="entry name" value="N-(1-d-carboxylethyl)-l-norvaline Dehydrogenase, domain 2"/>
    <property type="match status" value="1"/>
</dbReference>
<dbReference type="InterPro" id="IPR008927">
    <property type="entry name" value="6-PGluconate_DH-like_C_sf"/>
</dbReference>
<dbReference type="GO" id="GO:0008677">
    <property type="term" value="F:2-dehydropantoate 2-reductase activity"/>
    <property type="evidence" value="ECO:0007669"/>
    <property type="project" value="UniProtKB-EC"/>
</dbReference>
<protein>
    <recommendedName>
        <fullName evidence="5 11">2-dehydropantoate 2-reductase</fullName>
        <ecNumber evidence="4 11">1.1.1.169</ecNumber>
    </recommendedName>
    <alternativeName>
        <fullName evidence="9 11">Ketopantoate reductase</fullName>
    </alternativeName>
</protein>
<dbReference type="InterPro" id="IPR051402">
    <property type="entry name" value="KPR-Related"/>
</dbReference>
<dbReference type="InterPro" id="IPR036291">
    <property type="entry name" value="NAD(P)-bd_dom_sf"/>
</dbReference>
<dbReference type="PANTHER" id="PTHR21708">
    <property type="entry name" value="PROBABLE 2-DEHYDROPANTOATE 2-REDUCTASE"/>
    <property type="match status" value="1"/>
</dbReference>
<dbReference type="GO" id="GO:0015940">
    <property type="term" value="P:pantothenate biosynthetic process"/>
    <property type="evidence" value="ECO:0007669"/>
    <property type="project" value="UniProtKB-UniPathway"/>
</dbReference>
<dbReference type="RefSeq" id="WP_149763621.1">
    <property type="nucleotide sequence ID" value="NZ_FTMK01000001.1"/>
</dbReference>
<dbReference type="SUPFAM" id="SSF48179">
    <property type="entry name" value="6-phosphogluconate dehydrogenase C-terminal domain-like"/>
    <property type="match status" value="1"/>
</dbReference>
<dbReference type="SUPFAM" id="SSF51735">
    <property type="entry name" value="NAD(P)-binding Rossmann-fold domains"/>
    <property type="match status" value="1"/>
</dbReference>
<dbReference type="InterPro" id="IPR003710">
    <property type="entry name" value="ApbA"/>
</dbReference>
<dbReference type="NCBIfam" id="NF005094">
    <property type="entry name" value="PRK06522.2-5"/>
    <property type="match status" value="1"/>
</dbReference>
<gene>
    <name evidence="14" type="ORF">SAMN05421641_101221</name>
</gene>
<evidence type="ECO:0000256" key="7">
    <source>
        <dbReference type="ARBA" id="ARBA00022857"/>
    </source>
</evidence>
<dbReference type="Pfam" id="PF02558">
    <property type="entry name" value="ApbA"/>
    <property type="match status" value="1"/>
</dbReference>
<evidence type="ECO:0000256" key="9">
    <source>
        <dbReference type="ARBA" id="ARBA00032024"/>
    </source>
</evidence>
<evidence type="ECO:0000256" key="2">
    <source>
        <dbReference type="ARBA" id="ARBA00004994"/>
    </source>
</evidence>
<dbReference type="FunFam" id="1.10.1040.10:FF:000017">
    <property type="entry name" value="2-dehydropantoate 2-reductase"/>
    <property type="match status" value="1"/>
</dbReference>
<dbReference type="InterPro" id="IPR013332">
    <property type="entry name" value="KPR_N"/>
</dbReference>
<evidence type="ECO:0000256" key="1">
    <source>
        <dbReference type="ARBA" id="ARBA00002919"/>
    </source>
</evidence>
<comment type="catalytic activity">
    <reaction evidence="10 11">
        <text>(R)-pantoate + NADP(+) = 2-dehydropantoate + NADPH + H(+)</text>
        <dbReference type="Rhea" id="RHEA:16233"/>
        <dbReference type="ChEBI" id="CHEBI:11561"/>
        <dbReference type="ChEBI" id="CHEBI:15378"/>
        <dbReference type="ChEBI" id="CHEBI:15980"/>
        <dbReference type="ChEBI" id="CHEBI:57783"/>
        <dbReference type="ChEBI" id="CHEBI:58349"/>
        <dbReference type="EC" id="1.1.1.169"/>
    </reaction>
</comment>
<dbReference type="OrthoDB" id="9796561at2"/>
<evidence type="ECO:0000256" key="3">
    <source>
        <dbReference type="ARBA" id="ARBA00007870"/>
    </source>
</evidence>
<dbReference type="Pfam" id="PF08546">
    <property type="entry name" value="ApbA_C"/>
    <property type="match status" value="1"/>
</dbReference>
<dbReference type="EC" id="1.1.1.169" evidence="4 11"/>
<keyword evidence="8 11" id="KW-0560">Oxidoreductase</keyword>
<evidence type="ECO:0000313" key="14">
    <source>
        <dbReference type="EMBL" id="SIP89064.1"/>
    </source>
</evidence>
<dbReference type="PANTHER" id="PTHR21708:SF26">
    <property type="entry name" value="2-DEHYDROPANTOATE 2-REDUCTASE"/>
    <property type="match status" value="1"/>
</dbReference>
<accession>A0A1N6NAG4</accession>
<dbReference type="InterPro" id="IPR013752">
    <property type="entry name" value="KPA_reductase"/>
</dbReference>
<proteinExistence type="inferred from homology"/>
<dbReference type="EMBL" id="FTMK01000001">
    <property type="protein sequence ID" value="SIP89064.1"/>
    <property type="molecule type" value="Genomic_DNA"/>
</dbReference>
<reference evidence="14 15" key="1">
    <citation type="submission" date="2017-01" db="EMBL/GenBank/DDBJ databases">
        <authorList>
            <person name="Varghese N."/>
            <person name="Submissions S."/>
        </authorList>
    </citation>
    <scope>NUCLEOTIDE SEQUENCE [LARGE SCALE GENOMIC DNA]</scope>
    <source>
        <strain evidence="14 15">ATCC 700171</strain>
    </source>
</reference>
<dbReference type="GO" id="GO:0005737">
    <property type="term" value="C:cytoplasm"/>
    <property type="evidence" value="ECO:0007669"/>
    <property type="project" value="TreeGrafter"/>
</dbReference>
<evidence type="ECO:0000256" key="8">
    <source>
        <dbReference type="ARBA" id="ARBA00023002"/>
    </source>
</evidence>
<dbReference type="InterPro" id="IPR013328">
    <property type="entry name" value="6PGD_dom2"/>
</dbReference>
<comment type="similarity">
    <text evidence="3 11">Belongs to the ketopantoate reductase family.</text>
</comment>
<dbReference type="AlphaFoldDB" id="A0A1N6NAG4"/>
<comment type="function">
    <text evidence="1 11">Catalyzes the NADPH-dependent reduction of ketopantoate into pantoic acid.</text>
</comment>
<feature type="domain" description="Ketopantoate reductase C-terminal" evidence="13">
    <location>
        <begin position="178"/>
        <end position="299"/>
    </location>
</feature>
<dbReference type="UniPathway" id="UPA00028">
    <property type="reaction ID" value="UER00004"/>
</dbReference>
<evidence type="ECO:0000256" key="11">
    <source>
        <dbReference type="RuleBase" id="RU362068"/>
    </source>
</evidence>
<evidence type="ECO:0000313" key="15">
    <source>
        <dbReference type="Proteomes" id="UP000323956"/>
    </source>
</evidence>
<dbReference type="Proteomes" id="UP000323956">
    <property type="component" value="Unassembled WGS sequence"/>
</dbReference>
<keyword evidence="7 11" id="KW-0521">NADP</keyword>
<dbReference type="Gene3D" id="3.40.50.720">
    <property type="entry name" value="NAD(P)-binding Rossmann-like Domain"/>
    <property type="match status" value="1"/>
</dbReference>
<sequence length="306" mass="31983">MRILVVGAGAVGGYFGARLAAAGRDVTFLVRARRAEQLRRDGMQVVSPHGDLTIQPKLIEASQIDGPYDLILLSVKAYTLDSAMADFAPAVGPDTMILPALNGMRHIARLVERFGEKPVLGGACRVVAELNDKGQIVQMAEVQSLVYGERNGASGERMQALDAALQGAGFSAESSDGIVQIMWDKWVNLASLGGITCLLGGSIGQVASVPGGVGAASALCNEALAVAAAYGHAPSRQEAERVISSLTNPKSKLTASMYRDMKSGGRVEAEQILGDMVEKAEAKGVEVPLLRAAAVALRVYDAAHNG</sequence>
<evidence type="ECO:0000259" key="13">
    <source>
        <dbReference type="Pfam" id="PF08546"/>
    </source>
</evidence>
<dbReference type="NCBIfam" id="TIGR00745">
    <property type="entry name" value="apbA_panE"/>
    <property type="match status" value="1"/>
</dbReference>
<dbReference type="FunFam" id="3.40.50.720:FF:000307">
    <property type="entry name" value="2-dehydropantoate 2-reductase"/>
    <property type="match status" value="1"/>
</dbReference>
<evidence type="ECO:0000259" key="12">
    <source>
        <dbReference type="Pfam" id="PF02558"/>
    </source>
</evidence>
<evidence type="ECO:0000256" key="4">
    <source>
        <dbReference type="ARBA" id="ARBA00013014"/>
    </source>
</evidence>
<evidence type="ECO:0000256" key="10">
    <source>
        <dbReference type="ARBA" id="ARBA00048793"/>
    </source>
</evidence>
<comment type="pathway">
    <text evidence="2 11">Cofactor biosynthesis; (R)-pantothenate biosynthesis; (R)-pantoate from 3-methyl-2-oxobutanoate: step 2/2.</text>
</comment>
<evidence type="ECO:0000256" key="5">
    <source>
        <dbReference type="ARBA" id="ARBA00019465"/>
    </source>
</evidence>
<feature type="domain" description="Ketopantoate reductase N-terminal" evidence="12">
    <location>
        <begin position="3"/>
        <end position="151"/>
    </location>
</feature>
<keyword evidence="6 11" id="KW-0566">Pantothenate biosynthesis</keyword>
<evidence type="ECO:0000256" key="6">
    <source>
        <dbReference type="ARBA" id="ARBA00022655"/>
    </source>
</evidence>
<organism evidence="14 15">
    <name type="scientific">Paracoccus thiocyanatus</name>
    <dbReference type="NCBI Taxonomy" id="34006"/>
    <lineage>
        <taxon>Bacteria</taxon>
        <taxon>Pseudomonadati</taxon>
        <taxon>Pseudomonadota</taxon>
        <taxon>Alphaproteobacteria</taxon>
        <taxon>Rhodobacterales</taxon>
        <taxon>Paracoccaceae</taxon>
        <taxon>Paracoccus</taxon>
    </lineage>
</organism>